<feature type="non-terminal residue" evidence="1">
    <location>
        <position position="1"/>
    </location>
</feature>
<dbReference type="Proteomes" id="UP001266305">
    <property type="component" value="Unassembled WGS sequence"/>
</dbReference>
<keyword evidence="2" id="KW-1185">Reference proteome</keyword>
<evidence type="ECO:0000313" key="2">
    <source>
        <dbReference type="Proteomes" id="UP001266305"/>
    </source>
</evidence>
<accession>A0ABQ9UZN0</accession>
<protein>
    <submittedName>
        <fullName evidence="1">Uncharacterized protein</fullName>
    </submittedName>
</protein>
<sequence>QALWGQCAAALCANCWKVAMTSLHGDSVAQASNRECGVTPTCSVNASRSEDPGTRRSCTNLLSWYKVTEISLPVSLGLNWMLKWKYNFKGHLGSVYYMPGPGRQLGEEKTQTCAWLPKASSAKQMSMYSLYQVMCQ</sequence>
<proteinExistence type="predicted"/>
<gene>
    <name evidence="1" type="ORF">P7K49_020241</name>
</gene>
<organism evidence="1 2">
    <name type="scientific">Saguinus oedipus</name>
    <name type="common">Cotton-top tamarin</name>
    <name type="synonym">Oedipomidas oedipus</name>
    <dbReference type="NCBI Taxonomy" id="9490"/>
    <lineage>
        <taxon>Eukaryota</taxon>
        <taxon>Metazoa</taxon>
        <taxon>Chordata</taxon>
        <taxon>Craniata</taxon>
        <taxon>Vertebrata</taxon>
        <taxon>Euteleostomi</taxon>
        <taxon>Mammalia</taxon>
        <taxon>Eutheria</taxon>
        <taxon>Euarchontoglires</taxon>
        <taxon>Primates</taxon>
        <taxon>Haplorrhini</taxon>
        <taxon>Platyrrhini</taxon>
        <taxon>Cebidae</taxon>
        <taxon>Callitrichinae</taxon>
        <taxon>Saguinus</taxon>
    </lineage>
</organism>
<comment type="caution">
    <text evidence="1">The sequence shown here is derived from an EMBL/GenBank/DDBJ whole genome shotgun (WGS) entry which is preliminary data.</text>
</comment>
<name>A0ABQ9UZN0_SAGOE</name>
<reference evidence="1 2" key="1">
    <citation type="submission" date="2023-05" db="EMBL/GenBank/DDBJ databases">
        <title>B98-5 Cell Line De Novo Hybrid Assembly: An Optical Mapping Approach.</title>
        <authorList>
            <person name="Kananen K."/>
            <person name="Auerbach J.A."/>
            <person name="Kautto E."/>
            <person name="Blachly J.S."/>
        </authorList>
    </citation>
    <scope>NUCLEOTIDE SEQUENCE [LARGE SCALE GENOMIC DNA]</scope>
    <source>
        <strain evidence="1">B95-8</strain>
        <tissue evidence="1">Cell line</tissue>
    </source>
</reference>
<evidence type="ECO:0000313" key="1">
    <source>
        <dbReference type="EMBL" id="KAK2102574.1"/>
    </source>
</evidence>
<dbReference type="EMBL" id="JASSZA010000009">
    <property type="protein sequence ID" value="KAK2102574.1"/>
    <property type="molecule type" value="Genomic_DNA"/>
</dbReference>